<dbReference type="AlphaFoldDB" id="A0A7D9DBU1"/>
<dbReference type="EMBL" id="CACRXK020000206">
    <property type="protein sequence ID" value="CAB3979535.1"/>
    <property type="molecule type" value="Genomic_DNA"/>
</dbReference>
<sequence>MNQGNSFSERDRESLTVSPRHAQHLINMSGEQFYKEDMYGANPSYASKCFQAHPPGNGSSKVDTGLHIGHLSHKPRTLVTNSSVVDVKFHVSAGRINSETVVKMFITNKLSCYGILLDYNTISIEIAALAKFSQEGKLETNVQLHNEHTYILINHGTKNLDKRRNSEGKFVIAYKCIDYRKMIPKHYTDEAQKAETYDLQFKIEPVIITADDFTCQGESVDQVVGRDRKHDVDATARLGETQ</sequence>
<comment type="caution">
    <text evidence="1">The sequence shown here is derived from an EMBL/GenBank/DDBJ whole genome shotgun (WGS) entry which is preliminary data.</text>
</comment>
<protein>
    <submittedName>
        <fullName evidence="1">Uncharacterized protein</fullName>
    </submittedName>
</protein>
<proteinExistence type="predicted"/>
<gene>
    <name evidence="1" type="ORF">PACLA_8A087672</name>
</gene>
<accession>A0A7D9DBU1</accession>
<feature type="non-terminal residue" evidence="1">
    <location>
        <position position="242"/>
    </location>
</feature>
<name>A0A7D9DBU1_PARCT</name>
<dbReference type="Proteomes" id="UP001152795">
    <property type="component" value="Unassembled WGS sequence"/>
</dbReference>
<keyword evidence="2" id="KW-1185">Reference proteome</keyword>
<evidence type="ECO:0000313" key="1">
    <source>
        <dbReference type="EMBL" id="CAB3979535.1"/>
    </source>
</evidence>
<organism evidence="1 2">
    <name type="scientific">Paramuricea clavata</name>
    <name type="common">Red gorgonian</name>
    <name type="synonym">Violescent sea-whip</name>
    <dbReference type="NCBI Taxonomy" id="317549"/>
    <lineage>
        <taxon>Eukaryota</taxon>
        <taxon>Metazoa</taxon>
        <taxon>Cnidaria</taxon>
        <taxon>Anthozoa</taxon>
        <taxon>Octocorallia</taxon>
        <taxon>Malacalcyonacea</taxon>
        <taxon>Plexauridae</taxon>
        <taxon>Paramuricea</taxon>
    </lineage>
</organism>
<reference evidence="1" key="1">
    <citation type="submission" date="2020-04" db="EMBL/GenBank/DDBJ databases">
        <authorList>
            <person name="Alioto T."/>
            <person name="Alioto T."/>
            <person name="Gomez Garrido J."/>
        </authorList>
    </citation>
    <scope>NUCLEOTIDE SEQUENCE</scope>
    <source>
        <strain evidence="1">A484AB</strain>
    </source>
</reference>
<evidence type="ECO:0000313" key="2">
    <source>
        <dbReference type="Proteomes" id="UP001152795"/>
    </source>
</evidence>